<dbReference type="Proteomes" id="UP001179600">
    <property type="component" value="Chromosome"/>
</dbReference>
<evidence type="ECO:0000313" key="6">
    <source>
        <dbReference type="EMBL" id="WCG21863.1"/>
    </source>
</evidence>
<dbReference type="EMBL" id="CP116507">
    <property type="protein sequence ID" value="WCG21863.1"/>
    <property type="molecule type" value="Genomic_DNA"/>
</dbReference>
<keyword evidence="4" id="KW-1133">Transmembrane helix</keyword>
<feature type="domain" description="HAMP" evidence="5">
    <location>
        <begin position="268"/>
        <end position="320"/>
    </location>
</feature>
<dbReference type="PROSITE" id="PS50885">
    <property type="entry name" value="HAMP"/>
    <property type="match status" value="1"/>
</dbReference>
<dbReference type="SUPFAM" id="SSF158472">
    <property type="entry name" value="HAMP domain-like"/>
    <property type="match status" value="1"/>
</dbReference>
<keyword evidence="4" id="KW-0472">Membrane</keyword>
<comment type="subcellular location">
    <subcellularLocation>
        <location evidence="1">Membrane</location>
    </subcellularLocation>
</comment>
<evidence type="ECO:0000256" key="3">
    <source>
        <dbReference type="ARBA" id="ARBA00022679"/>
    </source>
</evidence>
<dbReference type="Gene3D" id="3.30.565.10">
    <property type="entry name" value="Histidine kinase-like ATPase, C-terminal domain"/>
    <property type="match status" value="1"/>
</dbReference>
<dbReference type="InterPro" id="IPR010559">
    <property type="entry name" value="Sig_transdc_His_kin_internal"/>
</dbReference>
<dbReference type="Gene3D" id="3.30.450.20">
    <property type="entry name" value="PAS domain"/>
    <property type="match status" value="1"/>
</dbReference>
<dbReference type="AlphaFoldDB" id="A0AAE9XL06"/>
<evidence type="ECO:0000256" key="4">
    <source>
        <dbReference type="SAM" id="Phobius"/>
    </source>
</evidence>
<dbReference type="CDD" id="cd06225">
    <property type="entry name" value="HAMP"/>
    <property type="match status" value="1"/>
</dbReference>
<dbReference type="SUPFAM" id="SSF55874">
    <property type="entry name" value="ATPase domain of HSP90 chaperone/DNA topoisomerase II/histidine kinase"/>
    <property type="match status" value="1"/>
</dbReference>
<dbReference type="SMART" id="SM00304">
    <property type="entry name" value="HAMP"/>
    <property type="match status" value="1"/>
</dbReference>
<dbReference type="Pfam" id="PF06580">
    <property type="entry name" value="His_kinase"/>
    <property type="match status" value="1"/>
</dbReference>
<dbReference type="Gene3D" id="6.10.340.10">
    <property type="match status" value="1"/>
</dbReference>
<evidence type="ECO:0000256" key="1">
    <source>
        <dbReference type="ARBA" id="ARBA00004370"/>
    </source>
</evidence>
<gene>
    <name evidence="6" type="ORF">PML95_05490</name>
</gene>
<protein>
    <submittedName>
        <fullName evidence="6">Histidine kinase</fullName>
    </submittedName>
</protein>
<reference evidence="6" key="1">
    <citation type="submission" date="2023-01" db="EMBL/GenBank/DDBJ databases">
        <title>Oxazolidinone resistance genes in florfenicol resistant enterococci from beef cattle and veal calves at slaughter.</title>
        <authorList>
            <person name="Biggel M."/>
        </authorList>
    </citation>
    <scope>NUCLEOTIDE SEQUENCE</scope>
    <source>
        <strain evidence="6">K204-1</strain>
    </source>
</reference>
<proteinExistence type="predicted"/>
<keyword evidence="2" id="KW-0597">Phosphoprotein</keyword>
<dbReference type="RefSeq" id="WP_272163008.1">
    <property type="nucleotide sequence ID" value="NZ_CP116507.1"/>
</dbReference>
<keyword evidence="3" id="KW-0808">Transferase</keyword>
<keyword evidence="4" id="KW-0812">Transmembrane</keyword>
<accession>A0AAE9XL06</accession>
<keyword evidence="6" id="KW-0418">Kinase</keyword>
<evidence type="ECO:0000256" key="2">
    <source>
        <dbReference type="ARBA" id="ARBA00022553"/>
    </source>
</evidence>
<sequence length="531" mass="61717">MKTIKQKVLLSSSLLFFVLFILLFSYVHFEMKQSILPLNQRLSQQVVNAKSKEVNDWFSERLSEVATLAEFGSRHDLSTSDFFIETKALEQRQKKTYESIRLVDDKGISHSWITPPFNITERPYYQALLKNNKSSYIISNALHSKEANQDIIIILYRLPQKTSERIQYIAAAVNIIQMEKMTEELNVYDGVGTLINTQFNTTLPAIKNEKSDVFIFQSHIPLLPNWQINYQLTERELLKTGLHMQKIMLWLFIILVGTIFLFFLFQLDILIKPIESLTDVMKHITKRETAIRSTIIRDDEIGILAKQFNHMLDELEASQKENTSRAIRLLQEQVKPHFLYNTLNTVQWLAASGEHEKVEEMIQALSDYFRTGLNDGQEWSTIENEWQHVENYLTIQRIRYEQTFQFQASIPQKLIETPVPHFILQPLVENALYHGVRTSHLSEADILLEITEKNNHLLIMVKNTGTLPSQTTVQKINAFFKQPIICRDNVGFGLYGVYMQLAYAYGEQIQMHASVSDTHFEIKIQLPKKIG</sequence>
<dbReference type="PANTHER" id="PTHR34220">
    <property type="entry name" value="SENSOR HISTIDINE KINASE YPDA"/>
    <property type="match status" value="1"/>
</dbReference>
<dbReference type="GO" id="GO:0016020">
    <property type="term" value="C:membrane"/>
    <property type="evidence" value="ECO:0007669"/>
    <property type="project" value="UniProtKB-SubCell"/>
</dbReference>
<dbReference type="Pfam" id="PF00672">
    <property type="entry name" value="HAMP"/>
    <property type="match status" value="1"/>
</dbReference>
<evidence type="ECO:0000313" key="7">
    <source>
        <dbReference type="Proteomes" id="UP001179600"/>
    </source>
</evidence>
<organism evidence="6 7">
    <name type="scientific">Vagococcus lutrae</name>
    <dbReference type="NCBI Taxonomy" id="81947"/>
    <lineage>
        <taxon>Bacteria</taxon>
        <taxon>Bacillati</taxon>
        <taxon>Bacillota</taxon>
        <taxon>Bacilli</taxon>
        <taxon>Lactobacillales</taxon>
        <taxon>Enterococcaceae</taxon>
        <taxon>Vagococcus</taxon>
    </lineage>
</organism>
<dbReference type="InterPro" id="IPR050640">
    <property type="entry name" value="Bact_2-comp_sensor_kinase"/>
</dbReference>
<evidence type="ECO:0000259" key="5">
    <source>
        <dbReference type="PROSITE" id="PS50885"/>
    </source>
</evidence>
<feature type="transmembrane region" description="Helical" evidence="4">
    <location>
        <begin position="247"/>
        <end position="265"/>
    </location>
</feature>
<name>A0AAE9XL06_9ENTE</name>
<dbReference type="InterPro" id="IPR036890">
    <property type="entry name" value="HATPase_C_sf"/>
</dbReference>
<dbReference type="GO" id="GO:0000155">
    <property type="term" value="F:phosphorelay sensor kinase activity"/>
    <property type="evidence" value="ECO:0007669"/>
    <property type="project" value="InterPro"/>
</dbReference>
<dbReference type="PANTHER" id="PTHR34220:SF7">
    <property type="entry name" value="SENSOR HISTIDINE KINASE YPDA"/>
    <property type="match status" value="1"/>
</dbReference>
<dbReference type="InterPro" id="IPR003660">
    <property type="entry name" value="HAMP_dom"/>
</dbReference>